<proteinExistence type="predicted"/>
<evidence type="ECO:0000256" key="8">
    <source>
        <dbReference type="ARBA" id="ARBA00022989"/>
    </source>
</evidence>
<keyword evidence="3" id="KW-1003">Cell membrane</keyword>
<dbReference type="InterPro" id="IPR051432">
    <property type="entry name" value="KCNMA1_auxiliary"/>
</dbReference>
<dbReference type="InterPro" id="IPR003591">
    <property type="entry name" value="Leu-rich_rpt_typical-subtyp"/>
</dbReference>
<protein>
    <submittedName>
        <fullName evidence="13">Uncharacterized protein</fullName>
    </submittedName>
</protein>
<keyword evidence="2" id="KW-0813">Transport</keyword>
<evidence type="ECO:0000256" key="10">
    <source>
        <dbReference type="ARBA" id="ARBA00023136"/>
    </source>
</evidence>
<dbReference type="PANTHER" id="PTHR46473:SF24">
    <property type="entry name" value="CONNECTIN-LIKE PROTEIN"/>
    <property type="match status" value="1"/>
</dbReference>
<organism evidence="13 14">
    <name type="scientific">Meganyctiphanes norvegica</name>
    <name type="common">Northern krill</name>
    <name type="synonym">Thysanopoda norvegica</name>
    <dbReference type="NCBI Taxonomy" id="48144"/>
    <lineage>
        <taxon>Eukaryota</taxon>
        <taxon>Metazoa</taxon>
        <taxon>Ecdysozoa</taxon>
        <taxon>Arthropoda</taxon>
        <taxon>Crustacea</taxon>
        <taxon>Multicrustacea</taxon>
        <taxon>Malacostraca</taxon>
        <taxon>Eumalacostraca</taxon>
        <taxon>Eucarida</taxon>
        <taxon>Euphausiacea</taxon>
        <taxon>Euphausiidae</taxon>
        <taxon>Meganyctiphanes</taxon>
    </lineage>
</organism>
<evidence type="ECO:0000256" key="3">
    <source>
        <dbReference type="ARBA" id="ARBA00022475"/>
    </source>
</evidence>
<keyword evidence="4" id="KW-0433">Leucine-rich repeat</keyword>
<evidence type="ECO:0000256" key="1">
    <source>
        <dbReference type="ARBA" id="ARBA00004162"/>
    </source>
</evidence>
<dbReference type="InterPro" id="IPR001611">
    <property type="entry name" value="Leu-rich_rpt"/>
</dbReference>
<keyword evidence="7" id="KW-0677">Repeat</keyword>
<evidence type="ECO:0000256" key="5">
    <source>
        <dbReference type="ARBA" id="ARBA00022692"/>
    </source>
</evidence>
<evidence type="ECO:0000256" key="12">
    <source>
        <dbReference type="ARBA" id="ARBA00023303"/>
    </source>
</evidence>
<keyword evidence="8" id="KW-1133">Transmembrane helix</keyword>
<sequence length="128" mass="13969">MHSNPCSTASISSTTTTSISSSISSSISCQQQQICIALLQPVICNGAGLKEIPSDLPPDIEELSFTRNALAVLTTDMFRPWRKLRVLSLNGNHIRDIKPFAFRGLGHLKEISIQNNPLTELPQFSFAG</sequence>
<dbReference type="EMBL" id="CAXKWB010009046">
    <property type="protein sequence ID" value="CAL4093310.1"/>
    <property type="molecule type" value="Genomic_DNA"/>
</dbReference>
<dbReference type="AlphaFoldDB" id="A0AAV2QMD6"/>
<dbReference type="SUPFAM" id="SSF52058">
    <property type="entry name" value="L domain-like"/>
    <property type="match status" value="1"/>
</dbReference>
<keyword evidence="11" id="KW-1015">Disulfide bond</keyword>
<dbReference type="Gene3D" id="3.80.10.10">
    <property type="entry name" value="Ribonuclease Inhibitor"/>
    <property type="match status" value="1"/>
</dbReference>
<evidence type="ECO:0000313" key="13">
    <source>
        <dbReference type="EMBL" id="CAL4093310.1"/>
    </source>
</evidence>
<dbReference type="PROSITE" id="PS51450">
    <property type="entry name" value="LRR"/>
    <property type="match status" value="1"/>
</dbReference>
<dbReference type="PANTHER" id="PTHR46473">
    <property type="entry name" value="GH08155P"/>
    <property type="match status" value="1"/>
</dbReference>
<dbReference type="GO" id="GO:0034220">
    <property type="term" value="P:monoatomic ion transmembrane transport"/>
    <property type="evidence" value="ECO:0007669"/>
    <property type="project" value="UniProtKB-KW"/>
</dbReference>
<comment type="caution">
    <text evidence="13">The sequence shown here is derived from an EMBL/GenBank/DDBJ whole genome shotgun (WGS) entry which is preliminary data.</text>
</comment>
<evidence type="ECO:0000256" key="2">
    <source>
        <dbReference type="ARBA" id="ARBA00022448"/>
    </source>
</evidence>
<evidence type="ECO:0000256" key="7">
    <source>
        <dbReference type="ARBA" id="ARBA00022737"/>
    </source>
</evidence>
<dbReference type="InterPro" id="IPR032675">
    <property type="entry name" value="LRR_dom_sf"/>
</dbReference>
<dbReference type="Proteomes" id="UP001497623">
    <property type="component" value="Unassembled WGS sequence"/>
</dbReference>
<comment type="subcellular location">
    <subcellularLocation>
        <location evidence="1">Cell membrane</location>
        <topology evidence="1">Single-pass membrane protein</topology>
    </subcellularLocation>
</comment>
<gene>
    <name evidence="13" type="ORF">MNOR_LOCUS14811</name>
</gene>
<evidence type="ECO:0000313" key="14">
    <source>
        <dbReference type="Proteomes" id="UP001497623"/>
    </source>
</evidence>
<feature type="non-terminal residue" evidence="13">
    <location>
        <position position="128"/>
    </location>
</feature>
<reference evidence="13 14" key="1">
    <citation type="submission" date="2024-05" db="EMBL/GenBank/DDBJ databases">
        <authorList>
            <person name="Wallberg A."/>
        </authorList>
    </citation>
    <scope>NUCLEOTIDE SEQUENCE [LARGE SCALE GENOMIC DNA]</scope>
</reference>
<keyword evidence="9" id="KW-0406">Ion transport</keyword>
<evidence type="ECO:0000256" key="4">
    <source>
        <dbReference type="ARBA" id="ARBA00022614"/>
    </source>
</evidence>
<evidence type="ECO:0000256" key="9">
    <source>
        <dbReference type="ARBA" id="ARBA00023065"/>
    </source>
</evidence>
<dbReference type="SMART" id="SM00369">
    <property type="entry name" value="LRR_TYP"/>
    <property type="match status" value="2"/>
</dbReference>
<accession>A0AAV2QMD6</accession>
<dbReference type="GO" id="GO:0005886">
    <property type="term" value="C:plasma membrane"/>
    <property type="evidence" value="ECO:0007669"/>
    <property type="project" value="UniProtKB-SubCell"/>
</dbReference>
<keyword evidence="10" id="KW-0472">Membrane</keyword>
<keyword evidence="6" id="KW-0732">Signal</keyword>
<evidence type="ECO:0000256" key="6">
    <source>
        <dbReference type="ARBA" id="ARBA00022729"/>
    </source>
</evidence>
<evidence type="ECO:0000256" key="11">
    <source>
        <dbReference type="ARBA" id="ARBA00023157"/>
    </source>
</evidence>
<dbReference type="Pfam" id="PF13855">
    <property type="entry name" value="LRR_8"/>
    <property type="match status" value="1"/>
</dbReference>
<keyword evidence="5" id="KW-0812">Transmembrane</keyword>
<name>A0AAV2QMD6_MEGNR</name>
<keyword evidence="14" id="KW-1185">Reference proteome</keyword>
<keyword evidence="12" id="KW-0407">Ion channel</keyword>